<dbReference type="InterPro" id="IPR039352">
    <property type="entry name" value="BEAN1"/>
</dbReference>
<feature type="chain" id="PRO_5042508094" evidence="3">
    <location>
        <begin position="25"/>
        <end position="499"/>
    </location>
</feature>
<evidence type="ECO:0000313" key="5">
    <source>
        <dbReference type="RefSeq" id="XP_032826984.1"/>
    </source>
</evidence>
<keyword evidence="2" id="KW-0812">Transmembrane</keyword>
<reference evidence="5" key="1">
    <citation type="submission" date="2025-08" db="UniProtKB">
        <authorList>
            <consortium name="RefSeq"/>
        </authorList>
    </citation>
    <scope>IDENTIFICATION</scope>
    <source>
        <tissue evidence="5">Sperm</tissue>
    </source>
</reference>
<feature type="region of interest" description="Disordered" evidence="1">
    <location>
        <begin position="387"/>
        <end position="462"/>
    </location>
</feature>
<evidence type="ECO:0000313" key="4">
    <source>
        <dbReference type="Proteomes" id="UP001318040"/>
    </source>
</evidence>
<feature type="compositionally biased region" description="Low complexity" evidence="1">
    <location>
        <begin position="387"/>
        <end position="400"/>
    </location>
</feature>
<organism evidence="4 5">
    <name type="scientific">Petromyzon marinus</name>
    <name type="common">Sea lamprey</name>
    <dbReference type="NCBI Taxonomy" id="7757"/>
    <lineage>
        <taxon>Eukaryota</taxon>
        <taxon>Metazoa</taxon>
        <taxon>Chordata</taxon>
        <taxon>Craniata</taxon>
        <taxon>Vertebrata</taxon>
        <taxon>Cyclostomata</taxon>
        <taxon>Hyperoartia</taxon>
        <taxon>Petromyzontiformes</taxon>
        <taxon>Petromyzontidae</taxon>
        <taxon>Petromyzon</taxon>
    </lineage>
</organism>
<keyword evidence="2" id="KW-1133">Transmembrane helix</keyword>
<feature type="signal peptide" evidence="3">
    <location>
        <begin position="1"/>
        <end position="24"/>
    </location>
</feature>
<accession>A0AAJ7X9Y7</accession>
<protein>
    <submittedName>
        <fullName evidence="5">Protein BEAN1</fullName>
    </submittedName>
</protein>
<evidence type="ECO:0000256" key="1">
    <source>
        <dbReference type="SAM" id="MobiDB-lite"/>
    </source>
</evidence>
<feature type="compositionally biased region" description="Polar residues" evidence="1">
    <location>
        <begin position="411"/>
        <end position="420"/>
    </location>
</feature>
<name>A0AAJ7X9Y7_PETMA</name>
<feature type="transmembrane region" description="Helical" evidence="2">
    <location>
        <begin position="135"/>
        <end position="158"/>
    </location>
</feature>
<proteinExistence type="predicted"/>
<gene>
    <name evidence="5" type="primary">BEAN1</name>
</gene>
<dbReference type="PANTHER" id="PTHR36464:SF1">
    <property type="entry name" value="PROTEIN BEAN1"/>
    <property type="match status" value="1"/>
</dbReference>
<sequence length="499" mass="50839">MEISACSFAAFLTFLYQEVYVGWASGLNQTIDSRDEEEEEEASCGQDELRCRDGHCIIEELQCLLARECGWDLPLVCSQVAAASNHSESAAPGFSAAGFGAGGMSAGAAAVAVDGIGVGGAGGAGEGASLLVSPLVVAGMVIGLVLLLSCVTIVAGSLKKDGRSTARGSQLGSLPTAGQDGFSYSGSHGDLSLSRMERYSTAMAYEMCDETVSRLNLTFLDAPPRYEDCIRPSTLILPIPSDAPPPYSLTDPCWDSGLNVGLYPGSAGGPRGSGHDLASTPPASEQSAAVAPAAAAAAQLPIRVFAADAGPFGGEALPVFVSRLGERLWPLRVVDERGVVRMSVSFVAALPPPAPAPPAPTPVAAAAAAAAAPAASAQLPLLQLPPASPTVSSATPSLASVERRHEEATVAGTSPSQQRGTLCDHDGGGGGGGGAGQQEQAQSTSDSRAEPSPSRSLALDQLVPPAYVDAPTYASMPRGTFCILKDTENEYETIPQVIS</sequence>
<dbReference type="AlphaFoldDB" id="A0AAJ7X9Y7"/>
<evidence type="ECO:0000256" key="2">
    <source>
        <dbReference type="SAM" id="Phobius"/>
    </source>
</evidence>
<dbReference type="Proteomes" id="UP001318040">
    <property type="component" value="Chromosome 45"/>
</dbReference>
<feature type="region of interest" description="Disordered" evidence="1">
    <location>
        <begin position="265"/>
        <end position="286"/>
    </location>
</feature>
<evidence type="ECO:0000256" key="3">
    <source>
        <dbReference type="SAM" id="SignalP"/>
    </source>
</evidence>
<dbReference type="KEGG" id="pmrn:116952066"/>
<dbReference type="RefSeq" id="XP_032826984.1">
    <property type="nucleotide sequence ID" value="XM_032971093.1"/>
</dbReference>
<keyword evidence="4" id="KW-1185">Reference proteome</keyword>
<keyword evidence="2" id="KW-0472">Membrane</keyword>
<keyword evidence="3" id="KW-0732">Signal</keyword>
<dbReference type="PANTHER" id="PTHR36464">
    <property type="entry name" value="PROTEIN BEAN1"/>
    <property type="match status" value="1"/>
</dbReference>